<evidence type="ECO:0000313" key="2">
    <source>
        <dbReference type="EMBL" id="MDG3005090.1"/>
    </source>
</evidence>
<name>A0ABT6FC26_9BACT</name>
<dbReference type="PANTHER" id="PTHR36930">
    <property type="entry name" value="METAL-SULFUR CLUSTER BIOSYNTHESIS PROTEINS YUAD-RELATED"/>
    <property type="match status" value="1"/>
</dbReference>
<dbReference type="PANTHER" id="PTHR36930:SF1">
    <property type="entry name" value="MOSC DOMAIN-CONTAINING PROTEIN"/>
    <property type="match status" value="1"/>
</dbReference>
<evidence type="ECO:0000313" key="3">
    <source>
        <dbReference type="Proteomes" id="UP001216907"/>
    </source>
</evidence>
<comment type="caution">
    <text evidence="2">The sequence shown here is derived from an EMBL/GenBank/DDBJ whole genome shotgun (WGS) entry which is preliminary data.</text>
</comment>
<dbReference type="Pfam" id="PF03473">
    <property type="entry name" value="MOSC"/>
    <property type="match status" value="1"/>
</dbReference>
<organism evidence="2 3">
    <name type="scientific">Paludisphaera mucosa</name>
    <dbReference type="NCBI Taxonomy" id="3030827"/>
    <lineage>
        <taxon>Bacteria</taxon>
        <taxon>Pseudomonadati</taxon>
        <taxon>Planctomycetota</taxon>
        <taxon>Planctomycetia</taxon>
        <taxon>Isosphaerales</taxon>
        <taxon>Isosphaeraceae</taxon>
        <taxon>Paludisphaera</taxon>
    </lineage>
</organism>
<keyword evidence="3" id="KW-1185">Reference proteome</keyword>
<accession>A0ABT6FC26</accession>
<dbReference type="InterPro" id="IPR052716">
    <property type="entry name" value="MOSC_domain"/>
</dbReference>
<proteinExistence type="predicted"/>
<dbReference type="RefSeq" id="WP_277861439.1">
    <property type="nucleotide sequence ID" value="NZ_JARRAG010000002.1"/>
</dbReference>
<dbReference type="PROSITE" id="PS51340">
    <property type="entry name" value="MOSC"/>
    <property type="match status" value="1"/>
</dbReference>
<dbReference type="Gene3D" id="2.40.33.20">
    <property type="entry name" value="PK beta-barrel domain-like"/>
    <property type="match status" value="1"/>
</dbReference>
<sequence length="164" mass="17516">MLESPAGSASVTALFVGPTPSKPMQSVGEVVAVAEHGLEGDRKFRREGRPARKDGPDREVTLIEAEAVEAVNRDGIELDAIESRRNILTRGVALNPLVGREFRVGPVLLRGIRLCDPCDHLEKLTRPGVCKALADRGGLRAQVLEGGVIRVGDPVAAADRRPDA</sequence>
<evidence type="ECO:0000259" key="1">
    <source>
        <dbReference type="PROSITE" id="PS51340"/>
    </source>
</evidence>
<dbReference type="InterPro" id="IPR005302">
    <property type="entry name" value="MoCF_Sase_C"/>
</dbReference>
<dbReference type="EMBL" id="JARRAG010000002">
    <property type="protein sequence ID" value="MDG3005090.1"/>
    <property type="molecule type" value="Genomic_DNA"/>
</dbReference>
<gene>
    <name evidence="2" type="ORF">PZE19_14980</name>
</gene>
<feature type="domain" description="MOSC" evidence="1">
    <location>
        <begin position="25"/>
        <end position="158"/>
    </location>
</feature>
<dbReference type="SUPFAM" id="SSF50800">
    <property type="entry name" value="PK beta-barrel domain-like"/>
    <property type="match status" value="1"/>
</dbReference>
<protein>
    <submittedName>
        <fullName evidence="2">MOSC domain-containing protein</fullName>
    </submittedName>
</protein>
<dbReference type="Proteomes" id="UP001216907">
    <property type="component" value="Unassembled WGS sequence"/>
</dbReference>
<reference evidence="2 3" key="1">
    <citation type="submission" date="2023-03" db="EMBL/GenBank/DDBJ databases">
        <title>Paludisphaera mucosa sp. nov. a novel planctomycete from northern fen.</title>
        <authorList>
            <person name="Ivanova A."/>
        </authorList>
    </citation>
    <scope>NUCLEOTIDE SEQUENCE [LARGE SCALE GENOMIC DNA]</scope>
    <source>
        <strain evidence="2 3">Pla2</strain>
    </source>
</reference>
<dbReference type="InterPro" id="IPR011037">
    <property type="entry name" value="Pyrv_Knase-like_insert_dom_sf"/>
</dbReference>